<proteinExistence type="predicted"/>
<keyword evidence="3" id="KW-0812">Transmembrane</keyword>
<dbReference type="GO" id="GO:0005737">
    <property type="term" value="C:cytoplasm"/>
    <property type="evidence" value="ECO:0007669"/>
    <property type="project" value="TreeGrafter"/>
</dbReference>
<keyword evidence="2" id="KW-0234">DNA repair</keyword>
<dbReference type="GO" id="GO:0032993">
    <property type="term" value="C:protein-DNA complex"/>
    <property type="evidence" value="ECO:0007669"/>
    <property type="project" value="TreeGrafter"/>
</dbReference>
<dbReference type="GO" id="GO:0043916">
    <property type="term" value="F:DNA-7-methylguanine glycosylase activity"/>
    <property type="evidence" value="ECO:0007669"/>
    <property type="project" value="TreeGrafter"/>
</dbReference>
<evidence type="ECO:0000256" key="2">
    <source>
        <dbReference type="ARBA" id="ARBA00023204"/>
    </source>
</evidence>
<keyword evidence="3" id="KW-0472">Membrane</keyword>
<dbReference type="GO" id="GO:0008725">
    <property type="term" value="F:DNA-3-methyladenine glycosylase activity"/>
    <property type="evidence" value="ECO:0007669"/>
    <property type="project" value="TreeGrafter"/>
</dbReference>
<dbReference type="Gene3D" id="1.10.340.30">
    <property type="entry name" value="Hypothetical protein, domain 2"/>
    <property type="match status" value="1"/>
</dbReference>
<dbReference type="PANTHER" id="PTHR43003">
    <property type="entry name" value="DNA-3-METHYLADENINE GLYCOSYLASE"/>
    <property type="match status" value="1"/>
</dbReference>
<dbReference type="Proteomes" id="UP000886721">
    <property type="component" value="Unassembled WGS sequence"/>
</dbReference>
<dbReference type="GO" id="GO:0032131">
    <property type="term" value="F:alkylated DNA binding"/>
    <property type="evidence" value="ECO:0007669"/>
    <property type="project" value="TreeGrafter"/>
</dbReference>
<keyword evidence="1" id="KW-0227">DNA damage</keyword>
<dbReference type="EMBL" id="DXEM01000006">
    <property type="protein sequence ID" value="HIX66906.1"/>
    <property type="molecule type" value="Genomic_DNA"/>
</dbReference>
<sequence>MYFQYGDKETEYLKKKDKVLGAAIEKIGHIEREVDRDLFSSVIHHIIGQQISTKAQATIWRRMVYHHRKIDRKLFEKYRRRFSPYCSVASLYFWAVAGGAVPGMRDYAPKKGRK</sequence>
<feature type="transmembrane region" description="Helical" evidence="3">
    <location>
        <begin position="82"/>
        <end position="101"/>
    </location>
</feature>
<keyword evidence="3" id="KW-1133">Transmembrane helix</keyword>
<protein>
    <submittedName>
        <fullName evidence="4">Uncharacterized protein</fullName>
    </submittedName>
</protein>
<evidence type="ECO:0000256" key="3">
    <source>
        <dbReference type="SAM" id="Phobius"/>
    </source>
</evidence>
<dbReference type="AlphaFoldDB" id="A0A9D1WTP8"/>
<dbReference type="Gene3D" id="1.10.1670.40">
    <property type="match status" value="1"/>
</dbReference>
<evidence type="ECO:0000313" key="5">
    <source>
        <dbReference type="Proteomes" id="UP000886721"/>
    </source>
</evidence>
<reference evidence="4" key="2">
    <citation type="submission" date="2021-04" db="EMBL/GenBank/DDBJ databases">
        <authorList>
            <person name="Gilroy R."/>
        </authorList>
    </citation>
    <scope>NUCLEOTIDE SEQUENCE</scope>
    <source>
        <strain evidence="4">CHK191-13928</strain>
    </source>
</reference>
<dbReference type="PANTHER" id="PTHR43003:SF5">
    <property type="entry name" value="DNA-3-METHYLADENINE GLYCOSYLASE"/>
    <property type="match status" value="1"/>
</dbReference>
<reference evidence="4" key="1">
    <citation type="journal article" date="2021" name="PeerJ">
        <title>Extensive microbial diversity within the chicken gut microbiome revealed by metagenomics and culture.</title>
        <authorList>
            <person name="Gilroy R."/>
            <person name="Ravi A."/>
            <person name="Getino M."/>
            <person name="Pursley I."/>
            <person name="Horton D.L."/>
            <person name="Alikhan N.F."/>
            <person name="Baker D."/>
            <person name="Gharbi K."/>
            <person name="Hall N."/>
            <person name="Watson M."/>
            <person name="Adriaenssens E.M."/>
            <person name="Foster-Nyarko E."/>
            <person name="Jarju S."/>
            <person name="Secka A."/>
            <person name="Antonio M."/>
            <person name="Oren A."/>
            <person name="Chaudhuri R.R."/>
            <person name="La Ragione R."/>
            <person name="Hildebrand F."/>
            <person name="Pallen M.J."/>
        </authorList>
    </citation>
    <scope>NUCLEOTIDE SEQUENCE</scope>
    <source>
        <strain evidence="4">CHK191-13928</strain>
    </source>
</reference>
<gene>
    <name evidence="4" type="ORF">H9735_02120</name>
</gene>
<dbReference type="InterPro" id="IPR051912">
    <property type="entry name" value="Alkylbase_DNA_Glycosylase/TA"/>
</dbReference>
<organism evidence="4 5">
    <name type="scientific">Candidatus Anaerostipes excrementavium</name>
    <dbReference type="NCBI Taxonomy" id="2838463"/>
    <lineage>
        <taxon>Bacteria</taxon>
        <taxon>Bacillati</taxon>
        <taxon>Bacillota</taxon>
        <taxon>Clostridia</taxon>
        <taxon>Lachnospirales</taxon>
        <taxon>Lachnospiraceae</taxon>
        <taxon>Anaerostipes</taxon>
    </lineage>
</organism>
<evidence type="ECO:0000256" key="1">
    <source>
        <dbReference type="ARBA" id="ARBA00022763"/>
    </source>
</evidence>
<dbReference type="GO" id="GO:0006307">
    <property type="term" value="P:DNA alkylation repair"/>
    <property type="evidence" value="ECO:0007669"/>
    <property type="project" value="TreeGrafter"/>
</dbReference>
<name>A0A9D1WTP8_9FIRM</name>
<comment type="caution">
    <text evidence="4">The sequence shown here is derived from an EMBL/GenBank/DDBJ whole genome shotgun (WGS) entry which is preliminary data.</text>
</comment>
<dbReference type="GO" id="GO:0006285">
    <property type="term" value="P:base-excision repair, AP site formation"/>
    <property type="evidence" value="ECO:0007669"/>
    <property type="project" value="TreeGrafter"/>
</dbReference>
<accession>A0A9D1WTP8</accession>
<evidence type="ECO:0000313" key="4">
    <source>
        <dbReference type="EMBL" id="HIX66906.1"/>
    </source>
</evidence>